<evidence type="ECO:0000259" key="4">
    <source>
        <dbReference type="Pfam" id="PF02894"/>
    </source>
</evidence>
<evidence type="ECO:0000256" key="2">
    <source>
        <dbReference type="SAM" id="SignalP"/>
    </source>
</evidence>
<dbReference type="Proteomes" id="UP000249725">
    <property type="component" value="Unassembled WGS sequence"/>
</dbReference>
<comment type="caution">
    <text evidence="5">The sequence shown here is derived from an EMBL/GenBank/DDBJ whole genome shotgun (WGS) entry which is preliminary data.</text>
</comment>
<dbReference type="GO" id="GO:0016491">
    <property type="term" value="F:oxidoreductase activity"/>
    <property type="evidence" value="ECO:0007669"/>
    <property type="project" value="UniProtKB-KW"/>
</dbReference>
<reference evidence="6" key="1">
    <citation type="submission" date="2018-05" db="EMBL/GenBank/DDBJ databases">
        <authorList>
            <person name="Li X."/>
        </authorList>
    </citation>
    <scope>NUCLEOTIDE SEQUENCE [LARGE SCALE GENOMIC DNA]</scope>
    <source>
        <strain evidence="6">YIM 73061</strain>
    </source>
</reference>
<sequence length="371" mass="40911">MTDGSRLNRRGLILGAGAGLAASVLSPQALAQAAGRKIGYAIVGLGSYATRQIMPQFVNSERSRLTALVSGSPEKARTLAAQYGIPERSIYSYQTFDRIADNPDVDVVYVILPNSMHAEYSIRAAKAGKHVMCEKPMAPTVRECEQMIAACRQANRKLMIGYRSRFQAHNVEAIRMARGGEMGPTRVILAEHGFNIGDPTQWRLKRSLAGGGALMDIGIYSLNATRYLTGEEPIEVTAIEKTDRSDIRFREVDDTILFALKFPSGAVANCVSSYTSNHNRYRVVQQNGWFELEPATAYTGQQMRVAPRGQPAQPREIALGKNQFAGQLDHMAECILTNREPIVSGEEGLRDVRVMEAIYRSVRESRAVKLT</sequence>
<dbReference type="Gene3D" id="3.40.50.720">
    <property type="entry name" value="NAD(P)-binding Rossmann-like Domain"/>
    <property type="match status" value="1"/>
</dbReference>
<accession>A0A328ARF1</accession>
<dbReference type="OrthoDB" id="9792935at2"/>
<dbReference type="PANTHER" id="PTHR43818">
    <property type="entry name" value="BCDNA.GH03377"/>
    <property type="match status" value="1"/>
</dbReference>
<evidence type="ECO:0000259" key="3">
    <source>
        <dbReference type="Pfam" id="PF01408"/>
    </source>
</evidence>
<dbReference type="InterPro" id="IPR004104">
    <property type="entry name" value="Gfo/Idh/MocA-like_OxRdtase_C"/>
</dbReference>
<proteinExistence type="predicted"/>
<dbReference type="InterPro" id="IPR000683">
    <property type="entry name" value="Gfo/Idh/MocA-like_OxRdtase_N"/>
</dbReference>
<dbReference type="Gene3D" id="3.30.360.10">
    <property type="entry name" value="Dihydrodipicolinate Reductase, domain 2"/>
    <property type="match status" value="1"/>
</dbReference>
<dbReference type="InterPro" id="IPR008354">
    <property type="entry name" value="Glc-Fru_OxRdtase_bac"/>
</dbReference>
<dbReference type="Pfam" id="PF02894">
    <property type="entry name" value="GFO_IDH_MocA_C"/>
    <property type="match status" value="1"/>
</dbReference>
<keyword evidence="6" id="KW-1185">Reference proteome</keyword>
<dbReference type="SUPFAM" id="SSF51735">
    <property type="entry name" value="NAD(P)-binding Rossmann-fold domains"/>
    <property type="match status" value="1"/>
</dbReference>
<dbReference type="PROSITE" id="PS51318">
    <property type="entry name" value="TAT"/>
    <property type="match status" value="1"/>
</dbReference>
<dbReference type="PRINTS" id="PR01775">
    <property type="entry name" value="GLFROXRDTASE"/>
</dbReference>
<keyword evidence="1" id="KW-0560">Oxidoreductase</keyword>
<dbReference type="Pfam" id="PF01408">
    <property type="entry name" value="GFO_IDH_MocA"/>
    <property type="match status" value="1"/>
</dbReference>
<evidence type="ECO:0000313" key="5">
    <source>
        <dbReference type="EMBL" id="RAK56885.1"/>
    </source>
</evidence>
<dbReference type="InterPro" id="IPR036291">
    <property type="entry name" value="NAD(P)-bd_dom_sf"/>
</dbReference>
<keyword evidence="2" id="KW-0732">Signal</keyword>
<feature type="domain" description="Gfo/Idh/MocA-like oxidoreductase N-terminal" evidence="3">
    <location>
        <begin position="39"/>
        <end position="162"/>
    </location>
</feature>
<feature type="domain" description="Gfo/Idh/MocA-like oxidoreductase C-terminal" evidence="4">
    <location>
        <begin position="200"/>
        <end position="370"/>
    </location>
</feature>
<feature type="signal peptide" evidence="2">
    <location>
        <begin position="1"/>
        <end position="31"/>
    </location>
</feature>
<dbReference type="InterPro" id="IPR006311">
    <property type="entry name" value="TAT_signal"/>
</dbReference>
<evidence type="ECO:0000256" key="1">
    <source>
        <dbReference type="ARBA" id="ARBA00023002"/>
    </source>
</evidence>
<protein>
    <submittedName>
        <fullName evidence="5">Glucose-fructose oxidoreductase</fullName>
    </submittedName>
</protein>
<name>A0A328ARF1_9CAUL</name>
<dbReference type="GO" id="GO:0000166">
    <property type="term" value="F:nucleotide binding"/>
    <property type="evidence" value="ECO:0007669"/>
    <property type="project" value="InterPro"/>
</dbReference>
<dbReference type="InterPro" id="IPR050463">
    <property type="entry name" value="Gfo/Idh/MocA_oxidrdct_glycsds"/>
</dbReference>
<evidence type="ECO:0000313" key="6">
    <source>
        <dbReference type="Proteomes" id="UP000249725"/>
    </source>
</evidence>
<feature type="chain" id="PRO_5016238371" evidence="2">
    <location>
        <begin position="32"/>
        <end position="371"/>
    </location>
</feature>
<dbReference type="RefSeq" id="WP_111513325.1">
    <property type="nucleotide sequence ID" value="NZ_QFYR01000001.1"/>
</dbReference>
<dbReference type="AlphaFoldDB" id="A0A328ARF1"/>
<organism evidence="5 6">
    <name type="scientific">Phenylobacterium deserti</name>
    <dbReference type="NCBI Taxonomy" id="1914756"/>
    <lineage>
        <taxon>Bacteria</taxon>
        <taxon>Pseudomonadati</taxon>
        <taxon>Pseudomonadota</taxon>
        <taxon>Alphaproteobacteria</taxon>
        <taxon>Caulobacterales</taxon>
        <taxon>Caulobacteraceae</taxon>
        <taxon>Phenylobacterium</taxon>
    </lineage>
</organism>
<dbReference type="PANTHER" id="PTHR43818:SF11">
    <property type="entry name" value="BCDNA.GH03377"/>
    <property type="match status" value="1"/>
</dbReference>
<gene>
    <name evidence="5" type="ORF">DJ018_02635</name>
</gene>
<dbReference type="EMBL" id="QFYR01000001">
    <property type="protein sequence ID" value="RAK56885.1"/>
    <property type="molecule type" value="Genomic_DNA"/>
</dbReference>
<dbReference type="SUPFAM" id="SSF55347">
    <property type="entry name" value="Glyceraldehyde-3-phosphate dehydrogenase-like, C-terminal domain"/>
    <property type="match status" value="1"/>
</dbReference>